<dbReference type="PANTHER" id="PTHR40660">
    <property type="entry name" value="5'-PHOSPHATE OXIDASE PUTATIVE DOMAIN-CONTAINING PROTEIN-RELATED"/>
    <property type="match status" value="1"/>
</dbReference>
<dbReference type="Gene3D" id="3.30.450.40">
    <property type="match status" value="1"/>
</dbReference>
<dbReference type="SUPFAM" id="SSF55781">
    <property type="entry name" value="GAF domain-like"/>
    <property type="match status" value="1"/>
</dbReference>
<dbReference type="SMART" id="SM00065">
    <property type="entry name" value="GAF"/>
    <property type="match status" value="1"/>
</dbReference>
<name>A0ABD4YTS8_9BURK</name>
<accession>A0ABD4YTS8</accession>
<dbReference type="RefSeq" id="WP_262760027.1">
    <property type="nucleotide sequence ID" value="NZ_JAOBZK010000014.1"/>
</dbReference>
<dbReference type="InterPro" id="IPR012349">
    <property type="entry name" value="Split_barrel_FMN-bd"/>
</dbReference>
<dbReference type="InterPro" id="IPR003018">
    <property type="entry name" value="GAF"/>
</dbReference>
<evidence type="ECO:0000313" key="3">
    <source>
        <dbReference type="Proteomes" id="UP001158644"/>
    </source>
</evidence>
<dbReference type="Gene3D" id="2.30.110.10">
    <property type="entry name" value="Electron Transport, Fmn-binding Protein, Chain A"/>
    <property type="match status" value="1"/>
</dbReference>
<feature type="domain" description="GAF" evidence="1">
    <location>
        <begin position="162"/>
        <end position="325"/>
    </location>
</feature>
<evidence type="ECO:0000313" key="2">
    <source>
        <dbReference type="EMBL" id="MDH1178867.1"/>
    </source>
</evidence>
<sequence length="466" mass="50242">MSALTLLGVRRILDGGIPPTLCSVSADGIPHVNLLSHVEYVDTNHVALTFQFFNQSRKNILATRRASLMVEDPRSGGGLGLQLRYVRTETEGPVFERLRAKLAGIAAHSGMEDVFRLRGADIYAVLDIAPLHPGAPLATLQPRCDLAAGARAVSARLAECGELAQLPQVALDGLRQDLAVRHAILWLLDGDRQTLYALASMGYPQQGIGAELPLAEAGLVGVAVREGVALRIGHMARMYRYGRTLHQIAVDKHWTGGQPIALPGLATPCSQLAVPLRARGRTVGALLVESESDQFFGYDDEDALAVLGAQLAQTLVALQRAELDAAPPMPTQHRAVPPGHAFAKGDPGAGRNTEPALHLRYFPRDGTIFIDDQYLIKGVAGAILWKIANDAQRTGRWDFSTRQLRLAGRSLGLPDIQDNLGVRLLLLQRRLADWGGPLQIGKVRRGCYTLTAARALRLESADDAAA</sequence>
<comment type="caution">
    <text evidence="2">The sequence shown here is derived from an EMBL/GenBank/DDBJ whole genome shotgun (WGS) entry which is preliminary data.</text>
</comment>
<dbReference type="SUPFAM" id="SSF50475">
    <property type="entry name" value="FMN-binding split barrel"/>
    <property type="match status" value="1"/>
</dbReference>
<dbReference type="EMBL" id="JAOBZK010000014">
    <property type="protein sequence ID" value="MDH1178867.1"/>
    <property type="molecule type" value="Genomic_DNA"/>
</dbReference>
<evidence type="ECO:0000259" key="1">
    <source>
        <dbReference type="SMART" id="SM00065"/>
    </source>
</evidence>
<dbReference type="InterPro" id="IPR029016">
    <property type="entry name" value="GAF-like_dom_sf"/>
</dbReference>
<gene>
    <name evidence="2" type="ORF">N5C72_12335</name>
</gene>
<dbReference type="Proteomes" id="UP001158644">
    <property type="component" value="Unassembled WGS sequence"/>
</dbReference>
<reference evidence="2 3" key="1">
    <citation type="submission" date="2022-09" db="EMBL/GenBank/DDBJ databases">
        <title>Intensive care unit water sources are persistently colonized with multi-drug resistant bacteria and are the site of extensive horizontal gene transfer of antibiotic resistance genes.</title>
        <authorList>
            <person name="Diorio-Toth L."/>
        </authorList>
    </citation>
    <scope>NUCLEOTIDE SEQUENCE [LARGE SCALE GENOMIC DNA]</scope>
    <source>
        <strain evidence="2 3">GD03967</strain>
    </source>
</reference>
<organism evidence="2 3">
    <name type="scientific">Achromobacter mucicolens</name>
    <dbReference type="NCBI Taxonomy" id="1389922"/>
    <lineage>
        <taxon>Bacteria</taxon>
        <taxon>Pseudomonadati</taxon>
        <taxon>Pseudomonadota</taxon>
        <taxon>Betaproteobacteria</taxon>
        <taxon>Burkholderiales</taxon>
        <taxon>Alcaligenaceae</taxon>
        <taxon>Achromobacter</taxon>
    </lineage>
</organism>
<protein>
    <submittedName>
        <fullName evidence="2">GAF domain-containing protein</fullName>
    </submittedName>
</protein>
<dbReference type="PANTHER" id="PTHR40660:SF1">
    <property type="entry name" value="5'-PHOSPHATE OXIDASE PUTATIVE DOMAIN-CONTAINING PROTEIN-RELATED"/>
    <property type="match status" value="1"/>
</dbReference>
<dbReference type="Pfam" id="PF13185">
    <property type="entry name" value="GAF_2"/>
    <property type="match status" value="1"/>
</dbReference>
<proteinExistence type="predicted"/>
<dbReference type="AlphaFoldDB" id="A0ABD4YTS8"/>